<keyword evidence="4" id="KW-1185">Reference proteome</keyword>
<accession>A0A4Y2W2S3</accession>
<evidence type="ECO:0000313" key="4">
    <source>
        <dbReference type="Proteomes" id="UP000499080"/>
    </source>
</evidence>
<comment type="caution">
    <text evidence="3">The sequence shown here is derived from an EMBL/GenBank/DDBJ whole genome shotgun (WGS) entry which is preliminary data.</text>
</comment>
<organism evidence="3 4">
    <name type="scientific">Araneus ventricosus</name>
    <name type="common">Orbweaver spider</name>
    <name type="synonym">Epeira ventricosa</name>
    <dbReference type="NCBI Taxonomy" id="182803"/>
    <lineage>
        <taxon>Eukaryota</taxon>
        <taxon>Metazoa</taxon>
        <taxon>Ecdysozoa</taxon>
        <taxon>Arthropoda</taxon>
        <taxon>Chelicerata</taxon>
        <taxon>Arachnida</taxon>
        <taxon>Araneae</taxon>
        <taxon>Araneomorphae</taxon>
        <taxon>Entelegynae</taxon>
        <taxon>Araneoidea</taxon>
        <taxon>Araneidae</taxon>
        <taxon>Araneus</taxon>
    </lineage>
</organism>
<keyword evidence="1" id="KW-1133">Transmembrane helix</keyword>
<gene>
    <name evidence="3" type="ORF">AVEN_207101_1</name>
    <name evidence="2" type="ORF">AVEN_66251_1</name>
</gene>
<keyword evidence="1" id="KW-0472">Membrane</keyword>
<dbReference type="EMBL" id="BGPR01053605">
    <property type="protein sequence ID" value="GBO30437.1"/>
    <property type="molecule type" value="Genomic_DNA"/>
</dbReference>
<keyword evidence="1" id="KW-0812">Transmembrane</keyword>
<dbReference type="AlphaFoldDB" id="A0A4Y2W2S3"/>
<evidence type="ECO:0000313" key="3">
    <source>
        <dbReference type="EMBL" id="GBO30440.1"/>
    </source>
</evidence>
<sequence length="141" mass="16223">MNVGRDNKHSQLPIVGKAKLWMLHHHKAHSRMSLLVLNCLSKRHIPVFPLLYCSLDLSACDSFLRLKDLFKRQLFLSSEVQRRRHWWMIQEEASNPHLLPFTNIIIPLICLHVIVFCGSRICLRGNDSQVPKKCSDEGSGG</sequence>
<protein>
    <submittedName>
        <fullName evidence="3">Uncharacterized protein</fullName>
    </submittedName>
</protein>
<evidence type="ECO:0000313" key="2">
    <source>
        <dbReference type="EMBL" id="GBO30437.1"/>
    </source>
</evidence>
<proteinExistence type="predicted"/>
<evidence type="ECO:0000256" key="1">
    <source>
        <dbReference type="SAM" id="Phobius"/>
    </source>
</evidence>
<feature type="transmembrane region" description="Helical" evidence="1">
    <location>
        <begin position="104"/>
        <end position="123"/>
    </location>
</feature>
<name>A0A4Y2W2S3_ARAVE</name>
<dbReference type="Proteomes" id="UP000499080">
    <property type="component" value="Unassembled WGS sequence"/>
</dbReference>
<dbReference type="EMBL" id="BGPR01053608">
    <property type="protein sequence ID" value="GBO30440.1"/>
    <property type="molecule type" value="Genomic_DNA"/>
</dbReference>
<reference evidence="3 4" key="1">
    <citation type="journal article" date="2019" name="Sci. Rep.">
        <title>Orb-weaving spider Araneus ventricosus genome elucidates the spidroin gene catalogue.</title>
        <authorList>
            <person name="Kono N."/>
            <person name="Nakamura H."/>
            <person name="Ohtoshi R."/>
            <person name="Moran D.A.P."/>
            <person name="Shinohara A."/>
            <person name="Yoshida Y."/>
            <person name="Fujiwara M."/>
            <person name="Mori M."/>
            <person name="Tomita M."/>
            <person name="Arakawa K."/>
        </authorList>
    </citation>
    <scope>NUCLEOTIDE SEQUENCE [LARGE SCALE GENOMIC DNA]</scope>
</reference>